<gene>
    <name evidence="2" type="ORF">FB547_11671</name>
</gene>
<reference evidence="2 3" key="1">
    <citation type="submission" date="2019-06" db="EMBL/GenBank/DDBJ databases">
        <title>Sorghum-associated microbial communities from plants grown in Nebraska, USA.</title>
        <authorList>
            <person name="Schachtman D."/>
        </authorList>
    </citation>
    <scope>NUCLEOTIDE SEQUENCE [LARGE SCALE GENOMIC DNA]</scope>
    <source>
        <strain evidence="2 3">T529</strain>
    </source>
</reference>
<protein>
    <submittedName>
        <fullName evidence="2">Uncharacterized protein</fullName>
    </submittedName>
</protein>
<proteinExistence type="predicted"/>
<comment type="caution">
    <text evidence="2">The sequence shown here is derived from an EMBL/GenBank/DDBJ whole genome shotgun (WGS) entry which is preliminary data.</text>
</comment>
<sequence>MNPPITGSVVPLSFSLPSRGRAGVGASGAPIGRSACPHPNLPPEGEGAKP</sequence>
<dbReference type="AlphaFoldDB" id="A0A561B9X5"/>
<name>A0A561B9X5_9BURK</name>
<organism evidence="2 3">
    <name type="scientific">Variovorax beijingensis</name>
    <dbReference type="NCBI Taxonomy" id="2496117"/>
    <lineage>
        <taxon>Bacteria</taxon>
        <taxon>Pseudomonadati</taxon>
        <taxon>Pseudomonadota</taxon>
        <taxon>Betaproteobacteria</taxon>
        <taxon>Burkholderiales</taxon>
        <taxon>Comamonadaceae</taxon>
        <taxon>Variovorax</taxon>
    </lineage>
</organism>
<evidence type="ECO:0000313" key="3">
    <source>
        <dbReference type="Proteomes" id="UP000319722"/>
    </source>
</evidence>
<dbReference type="EMBL" id="VIVL01000016">
    <property type="protein sequence ID" value="TWD75744.1"/>
    <property type="molecule type" value="Genomic_DNA"/>
</dbReference>
<accession>A0A561B9X5</accession>
<evidence type="ECO:0000313" key="2">
    <source>
        <dbReference type="EMBL" id="TWD75744.1"/>
    </source>
</evidence>
<evidence type="ECO:0000256" key="1">
    <source>
        <dbReference type="SAM" id="MobiDB-lite"/>
    </source>
</evidence>
<dbReference type="Proteomes" id="UP000319722">
    <property type="component" value="Unassembled WGS sequence"/>
</dbReference>
<feature type="region of interest" description="Disordered" evidence="1">
    <location>
        <begin position="17"/>
        <end position="50"/>
    </location>
</feature>